<proteinExistence type="predicted"/>
<dbReference type="EMBL" id="AP014800">
    <property type="protein sequence ID" value="BAQ67255.1"/>
    <property type="molecule type" value="Genomic_DNA"/>
</dbReference>
<dbReference type="KEGG" id="rsu:NHU_00084"/>
<reference evidence="2 3" key="1">
    <citation type="submission" date="2015-02" db="EMBL/GenBank/DDBJ databases">
        <title>Genome sequene of Rhodovulum sulfidophilum DSM 2351.</title>
        <authorList>
            <person name="Nagao N."/>
        </authorList>
    </citation>
    <scope>NUCLEOTIDE SEQUENCE [LARGE SCALE GENOMIC DNA]</scope>
    <source>
        <strain evidence="2 3">DSM 2351</strain>
    </source>
</reference>
<keyword evidence="2" id="KW-0648">Protein biosynthesis</keyword>
<evidence type="ECO:0000313" key="2">
    <source>
        <dbReference type="EMBL" id="BAQ67255.1"/>
    </source>
</evidence>
<evidence type="ECO:0000256" key="1">
    <source>
        <dbReference type="SAM" id="MobiDB-lite"/>
    </source>
</evidence>
<dbReference type="GO" id="GO:0003746">
    <property type="term" value="F:translation elongation factor activity"/>
    <property type="evidence" value="ECO:0007669"/>
    <property type="project" value="UniProtKB-KW"/>
</dbReference>
<dbReference type="PATRIC" id="fig|35806.4.peg.84"/>
<protein>
    <submittedName>
        <fullName evidence="2">Transcription elongation factor SPT6</fullName>
    </submittedName>
</protein>
<organism evidence="2 3">
    <name type="scientific">Rhodovulum sulfidophilum</name>
    <name type="common">Rhodobacter sulfidophilus</name>
    <dbReference type="NCBI Taxonomy" id="35806"/>
    <lineage>
        <taxon>Bacteria</taxon>
        <taxon>Pseudomonadati</taxon>
        <taxon>Pseudomonadota</taxon>
        <taxon>Alphaproteobacteria</taxon>
        <taxon>Rhodobacterales</taxon>
        <taxon>Paracoccaceae</taxon>
        <taxon>Rhodovulum</taxon>
    </lineage>
</organism>
<gene>
    <name evidence="2" type="ORF">NHU_00084</name>
</gene>
<dbReference type="AlphaFoldDB" id="A0A0D6AXC3"/>
<evidence type="ECO:0000313" key="3">
    <source>
        <dbReference type="Proteomes" id="UP000064912"/>
    </source>
</evidence>
<feature type="compositionally biased region" description="Low complexity" evidence="1">
    <location>
        <begin position="70"/>
        <end position="84"/>
    </location>
</feature>
<keyword evidence="2" id="KW-0251">Elongation factor</keyword>
<accession>A0A0D6AXC3</accession>
<sequence>MPARQPASAAPDTDPVIGMGKAKHGHCVCPAGERAEEAQAHPTKAAFGKDPIRPLPGLAPGHAGARNTGRRVPPAGTGAGARATDAARRSGPP</sequence>
<dbReference type="Proteomes" id="UP000064912">
    <property type="component" value="Chromosome"/>
</dbReference>
<name>A0A0D6AXC3_RHOSU</name>
<feature type="region of interest" description="Disordered" evidence="1">
    <location>
        <begin position="1"/>
        <end position="93"/>
    </location>
</feature>